<feature type="compositionally biased region" description="Low complexity" evidence="1">
    <location>
        <begin position="1"/>
        <end position="17"/>
    </location>
</feature>
<evidence type="ECO:0000313" key="3">
    <source>
        <dbReference type="Proteomes" id="UP000267408"/>
    </source>
</evidence>
<accession>A0A8G1XGB8</accession>
<gene>
    <name evidence="2" type="ORF">EDD39_3659</name>
</gene>
<dbReference type="Proteomes" id="UP000267408">
    <property type="component" value="Unassembled WGS sequence"/>
</dbReference>
<dbReference type="AlphaFoldDB" id="A0A8G1XGB8"/>
<name>A0A8G1XGB8_9ACTN</name>
<protein>
    <submittedName>
        <fullName evidence="2">Uncharacterized protein</fullName>
    </submittedName>
</protein>
<dbReference type="EMBL" id="RJVJ01000001">
    <property type="protein sequence ID" value="ROR45427.1"/>
    <property type="molecule type" value="Genomic_DNA"/>
</dbReference>
<evidence type="ECO:0000256" key="1">
    <source>
        <dbReference type="SAM" id="MobiDB-lite"/>
    </source>
</evidence>
<feature type="region of interest" description="Disordered" evidence="1">
    <location>
        <begin position="1"/>
        <end position="27"/>
    </location>
</feature>
<evidence type="ECO:0000313" key="2">
    <source>
        <dbReference type="EMBL" id="ROR45427.1"/>
    </source>
</evidence>
<proteinExistence type="predicted"/>
<sequence length="119" mass="12585">MASGTAAPANASASMVSGSRAKAVRSARSPGTIRLACSKRHATGAAARGRPSKALLDRERIAARRRSPCARRDATREAWARSCRAAFAARPRSVLLLTSSLAFAPEVLEQYERAVAPLP</sequence>
<reference evidence="2 3" key="1">
    <citation type="submission" date="2018-11" db="EMBL/GenBank/DDBJ databases">
        <title>Sequencing the genomes of 1000 actinobacteria strains.</title>
        <authorList>
            <person name="Klenk H.-P."/>
        </authorList>
    </citation>
    <scope>NUCLEOTIDE SEQUENCE [LARGE SCALE GENOMIC DNA]</scope>
    <source>
        <strain evidence="2 3">DSM 44780</strain>
    </source>
</reference>
<comment type="caution">
    <text evidence="2">The sequence shown here is derived from an EMBL/GenBank/DDBJ whole genome shotgun (WGS) entry which is preliminary data.</text>
</comment>
<organism evidence="2 3">
    <name type="scientific">Kitasatospora cineracea</name>
    <dbReference type="NCBI Taxonomy" id="88074"/>
    <lineage>
        <taxon>Bacteria</taxon>
        <taxon>Bacillati</taxon>
        <taxon>Actinomycetota</taxon>
        <taxon>Actinomycetes</taxon>
        <taxon>Kitasatosporales</taxon>
        <taxon>Streptomycetaceae</taxon>
        <taxon>Kitasatospora</taxon>
    </lineage>
</organism>